<evidence type="ECO:0000313" key="1">
    <source>
        <dbReference type="EMBL" id="TLU71616.1"/>
    </source>
</evidence>
<protein>
    <recommendedName>
        <fullName evidence="3">XRE family transcriptional regulator</fullName>
    </recommendedName>
</protein>
<keyword evidence="2" id="KW-1185">Reference proteome</keyword>
<proteinExistence type="predicted"/>
<comment type="caution">
    <text evidence="1">The sequence shown here is derived from an EMBL/GenBank/DDBJ whole genome shotgun (WGS) entry which is preliminary data.</text>
</comment>
<sequence>MAELLHVPVATWRNWEQSRVRLDPAVKTLLRVVLREPDAVRRALAGQAA</sequence>
<dbReference type="Proteomes" id="UP000305654">
    <property type="component" value="Unassembled WGS sequence"/>
</dbReference>
<accession>A0A5R9J8C9</accession>
<dbReference type="InterPro" id="IPR010982">
    <property type="entry name" value="Lambda_DNA-bd_dom_sf"/>
</dbReference>
<evidence type="ECO:0008006" key="3">
    <source>
        <dbReference type="Google" id="ProtNLM"/>
    </source>
</evidence>
<organism evidence="1 2">
    <name type="scientific">Lichenicoccus roseus</name>
    <dbReference type="NCBI Taxonomy" id="2683649"/>
    <lineage>
        <taxon>Bacteria</taxon>
        <taxon>Pseudomonadati</taxon>
        <taxon>Pseudomonadota</taxon>
        <taxon>Alphaproteobacteria</taxon>
        <taxon>Acetobacterales</taxon>
        <taxon>Acetobacteraceae</taxon>
        <taxon>Lichenicoccus</taxon>
    </lineage>
</organism>
<reference evidence="1 2" key="1">
    <citation type="submission" date="2019-05" db="EMBL/GenBank/DDBJ databases">
        <authorList>
            <person name="Pankratov T."/>
            <person name="Grouzdev D."/>
        </authorList>
    </citation>
    <scope>NUCLEOTIDE SEQUENCE [LARGE SCALE GENOMIC DNA]</scope>
    <source>
        <strain evidence="1 2">KEBCLARHB70R</strain>
    </source>
</reference>
<dbReference type="EMBL" id="VCDI01000006">
    <property type="protein sequence ID" value="TLU71616.1"/>
    <property type="molecule type" value="Genomic_DNA"/>
</dbReference>
<dbReference type="OrthoDB" id="461984at2"/>
<gene>
    <name evidence="1" type="ORF">FE263_16860</name>
</gene>
<name>A0A5R9J8C9_9PROT</name>
<dbReference type="AlphaFoldDB" id="A0A5R9J8C9"/>
<evidence type="ECO:0000313" key="2">
    <source>
        <dbReference type="Proteomes" id="UP000305654"/>
    </source>
</evidence>
<dbReference type="GO" id="GO:0003677">
    <property type="term" value="F:DNA binding"/>
    <property type="evidence" value="ECO:0007669"/>
    <property type="project" value="InterPro"/>
</dbReference>
<dbReference type="Gene3D" id="1.10.260.40">
    <property type="entry name" value="lambda repressor-like DNA-binding domains"/>
    <property type="match status" value="1"/>
</dbReference>